<dbReference type="Gene3D" id="3.60.130.30">
    <property type="match status" value="1"/>
</dbReference>
<dbReference type="RefSeq" id="XP_007314346.1">
    <property type="nucleotide sequence ID" value="XM_007314284.1"/>
</dbReference>
<dbReference type="HOGENOM" id="CLU_087177_0_0_1"/>
<dbReference type="OrthoDB" id="2690740at2759"/>
<gene>
    <name evidence="1" type="ORF">SERLADRAFT_433996</name>
</gene>
<dbReference type="GeneID" id="18814279"/>
<name>F8NL99_SERL9</name>
<accession>F8NL99</accession>
<sequence length="213" mass="23993">MDAIPNFLVDIRNSDETLMAFTSVFGKPDLLAEKNTCVNADSTFEALHLLWYNRHITKGLKAPSDVPPSMLDKVGCKHTNHSQMIPYIFKDVSNNQELFQSLKVVFEELFNWIHCIMQIHLPEECQMLKQVASILPANHCSPTAPFLSIVININVQTKAHQDSKDQEHCLVLPIGSFKGVALAMVEAGLVIELNHGDFAIFRLSDITHLNLHY</sequence>
<organism evidence="2">
    <name type="scientific">Serpula lacrymans var. lacrymans (strain S7.9)</name>
    <name type="common">Dry rot fungus</name>
    <dbReference type="NCBI Taxonomy" id="578457"/>
    <lineage>
        <taxon>Eukaryota</taxon>
        <taxon>Fungi</taxon>
        <taxon>Dikarya</taxon>
        <taxon>Basidiomycota</taxon>
        <taxon>Agaricomycotina</taxon>
        <taxon>Agaricomycetes</taxon>
        <taxon>Agaricomycetidae</taxon>
        <taxon>Boletales</taxon>
        <taxon>Coniophorineae</taxon>
        <taxon>Serpulaceae</taxon>
        <taxon>Serpula</taxon>
    </lineage>
</organism>
<evidence type="ECO:0000313" key="1">
    <source>
        <dbReference type="EMBL" id="EGO28147.1"/>
    </source>
</evidence>
<dbReference type="Proteomes" id="UP000008064">
    <property type="component" value="Unassembled WGS sequence"/>
</dbReference>
<dbReference type="AlphaFoldDB" id="F8NL99"/>
<reference evidence="2" key="1">
    <citation type="journal article" date="2011" name="Science">
        <title>The plant cell wall-decomposing machinery underlies the functional diversity of forest fungi.</title>
        <authorList>
            <person name="Eastwood D.C."/>
            <person name="Floudas D."/>
            <person name="Binder M."/>
            <person name="Majcherczyk A."/>
            <person name="Schneider P."/>
            <person name="Aerts A."/>
            <person name="Asiegbu F.O."/>
            <person name="Baker S.E."/>
            <person name="Barry K."/>
            <person name="Bendiksby M."/>
            <person name="Blumentritt M."/>
            <person name="Coutinho P.M."/>
            <person name="Cullen D."/>
            <person name="de Vries R.P."/>
            <person name="Gathman A."/>
            <person name="Goodell B."/>
            <person name="Henrissat B."/>
            <person name="Ihrmark K."/>
            <person name="Kauserud H."/>
            <person name="Kohler A."/>
            <person name="LaButti K."/>
            <person name="Lapidus A."/>
            <person name="Lavin J.L."/>
            <person name="Lee Y.-H."/>
            <person name="Lindquist E."/>
            <person name="Lilly W."/>
            <person name="Lucas S."/>
            <person name="Morin E."/>
            <person name="Murat C."/>
            <person name="Oguiza J.A."/>
            <person name="Park J."/>
            <person name="Pisabarro A.G."/>
            <person name="Riley R."/>
            <person name="Rosling A."/>
            <person name="Salamov A."/>
            <person name="Schmidt O."/>
            <person name="Schmutz J."/>
            <person name="Skrede I."/>
            <person name="Stenlid J."/>
            <person name="Wiebenga A."/>
            <person name="Xie X."/>
            <person name="Kuees U."/>
            <person name="Hibbett D.S."/>
            <person name="Hoffmeister D."/>
            <person name="Hoegberg N."/>
            <person name="Martin F."/>
            <person name="Grigoriev I.V."/>
            <person name="Watkinson S.C."/>
        </authorList>
    </citation>
    <scope>NUCLEOTIDE SEQUENCE [LARGE SCALE GENOMIC DNA]</scope>
    <source>
        <strain evidence="2">S7.9</strain>
    </source>
</reference>
<protein>
    <submittedName>
        <fullName evidence="1">Uncharacterized protein</fullName>
    </submittedName>
</protein>
<proteinExistence type="predicted"/>
<evidence type="ECO:0000313" key="2">
    <source>
        <dbReference type="Proteomes" id="UP000008064"/>
    </source>
</evidence>
<dbReference type="EMBL" id="GL945430">
    <property type="protein sequence ID" value="EGO28147.1"/>
    <property type="molecule type" value="Genomic_DNA"/>
</dbReference>
<dbReference type="KEGG" id="sla:SERLADRAFT_433996"/>